<dbReference type="OrthoDB" id="9810980at2"/>
<organism evidence="2 3">
    <name type="scientific">Allosphingosinicella humi</name>
    <dbReference type="NCBI Taxonomy" id="2068657"/>
    <lineage>
        <taxon>Bacteria</taxon>
        <taxon>Pseudomonadati</taxon>
        <taxon>Pseudomonadota</taxon>
        <taxon>Alphaproteobacteria</taxon>
        <taxon>Sphingomonadales</taxon>
        <taxon>Sphingomonadaceae</taxon>
        <taxon>Allosphingosinicella</taxon>
    </lineage>
</organism>
<evidence type="ECO:0000313" key="2">
    <source>
        <dbReference type="EMBL" id="PWG03716.1"/>
    </source>
</evidence>
<protein>
    <submittedName>
        <fullName evidence="2">Secretion protein HlyD</fullName>
    </submittedName>
</protein>
<dbReference type="PANTHER" id="PTHR30438:SF2">
    <property type="entry name" value="MEMBRANE PROTEIN"/>
    <property type="match status" value="1"/>
</dbReference>
<accession>A0A2U2J5V1</accession>
<dbReference type="EMBL" id="QFFF01000001">
    <property type="protein sequence ID" value="PWG03716.1"/>
    <property type="molecule type" value="Genomic_DNA"/>
</dbReference>
<dbReference type="RefSeq" id="WP_109271855.1">
    <property type="nucleotide sequence ID" value="NZ_QFFF01000001.1"/>
</dbReference>
<name>A0A2U2J5V1_9SPHN</name>
<keyword evidence="1" id="KW-0175">Coiled coil</keyword>
<dbReference type="Proteomes" id="UP000245916">
    <property type="component" value="Unassembled WGS sequence"/>
</dbReference>
<evidence type="ECO:0000313" key="3">
    <source>
        <dbReference type="Proteomes" id="UP000245916"/>
    </source>
</evidence>
<gene>
    <name evidence="2" type="ORF">DF286_13125</name>
</gene>
<dbReference type="SUPFAM" id="SSF111369">
    <property type="entry name" value="HlyD-like secretion proteins"/>
    <property type="match status" value="1"/>
</dbReference>
<feature type="coiled-coil region" evidence="1">
    <location>
        <begin position="82"/>
        <end position="166"/>
    </location>
</feature>
<proteinExistence type="predicted"/>
<reference evidence="2 3" key="1">
    <citation type="submission" date="2018-05" db="EMBL/GenBank/DDBJ databases">
        <title>Genome of Sphingosinicella humi QZX222.</title>
        <authorList>
            <person name="Qiao Z."/>
            <person name="Wang G."/>
        </authorList>
    </citation>
    <scope>NUCLEOTIDE SEQUENCE [LARGE SCALE GENOMIC DNA]</scope>
    <source>
        <strain evidence="2 3">QZX222</strain>
    </source>
</reference>
<dbReference type="Gene3D" id="2.40.50.100">
    <property type="match status" value="1"/>
</dbReference>
<evidence type="ECO:0000256" key="1">
    <source>
        <dbReference type="SAM" id="Coils"/>
    </source>
</evidence>
<keyword evidence="3" id="KW-1185">Reference proteome</keyword>
<dbReference type="Gene3D" id="2.40.30.170">
    <property type="match status" value="1"/>
</dbReference>
<dbReference type="AlphaFoldDB" id="A0A2U2J5V1"/>
<comment type="caution">
    <text evidence="2">The sequence shown here is derived from an EMBL/GenBank/DDBJ whole genome shotgun (WGS) entry which is preliminary data.</text>
</comment>
<dbReference type="GO" id="GO:0005886">
    <property type="term" value="C:plasma membrane"/>
    <property type="evidence" value="ECO:0007669"/>
    <property type="project" value="TreeGrafter"/>
</dbReference>
<sequence>MKPQRIVIAGLVALALLFLGWRLLAPQFRPAPTLSGYIEGETLYLSAPVAGTVTQLGVRRGQRVAAGAPLFEIEPDQRLAQRDQAEAELTAALAQAEDARKGQRPVELGILEADLAAAEAQAREARANLRRVGALVDKGIYAKARLDDARNQSQSADARVAAARRRVAAATLGDREDQIRAADARVAQARAGVTETGARLKDMAPVAPAAARVEDVFFQRGEWASANQPIVALIPDDRVFVRFFVPETEVAAYKPGQKIEFSCDACAGALSATIVYVSPRPEFTPPIIYSREARDRLVFMVEARPENGARLVPGLPVDVTPL</sequence>
<dbReference type="PANTHER" id="PTHR30438">
    <property type="entry name" value="36 KDA ANTIGEN-RELATED"/>
    <property type="match status" value="1"/>
</dbReference>
<dbReference type="Gene3D" id="1.10.287.470">
    <property type="entry name" value="Helix hairpin bin"/>
    <property type="match status" value="2"/>
</dbReference>